<evidence type="ECO:0000256" key="1">
    <source>
        <dbReference type="SAM" id="Phobius"/>
    </source>
</evidence>
<protein>
    <recommendedName>
        <fullName evidence="4">Endopeptidase</fullName>
    </recommendedName>
</protein>
<reference evidence="2 3" key="1">
    <citation type="submission" date="2016-11" db="EMBL/GenBank/DDBJ databases">
        <authorList>
            <person name="Varghese N."/>
            <person name="Submissions S."/>
        </authorList>
    </citation>
    <scope>NUCLEOTIDE SEQUENCE [LARGE SCALE GENOMIC DNA]</scope>
    <source>
        <strain evidence="2 3">DSM 22613</strain>
    </source>
</reference>
<feature type="transmembrane region" description="Helical" evidence="1">
    <location>
        <begin position="6"/>
        <end position="24"/>
    </location>
</feature>
<keyword evidence="3" id="KW-1185">Reference proteome</keyword>
<sequence length="338" mass="39023">MTTKRIVYSIFLLHILLCFSWWILHMCLPDGLRLNVVLDSILYYGMLCTLPIWFYPIGRVIRKSLNHNKLLGVLVIILSSVVVLVGGFIALLVFTFSGPKSVWYKDKTHVITEGSALSIYSFFVCDRGGIVDKVKYKGFTGGSPLIPDSAQWKFYDQWGVLMAWSDNKLDKGRDMKAYSLFVIDPVLYNRHQKEILNLRKSYLAKEQNYILKGFLSYGGGSIPAYKFRYNTKTRIMTVSEWDGYYLEGNRIKLSKEANDSVITLIRQHPEAQVRDGEHYDRYGKGKMCSLLEVNNRTIFDCVESDFSRMPTPFRNIMRLFASKDVQGRDLLFSLDKSR</sequence>
<keyword evidence="1" id="KW-0472">Membrane</keyword>
<evidence type="ECO:0008006" key="4">
    <source>
        <dbReference type="Google" id="ProtNLM"/>
    </source>
</evidence>
<dbReference type="Proteomes" id="UP000184105">
    <property type="component" value="Unassembled WGS sequence"/>
</dbReference>
<feature type="transmembrane region" description="Helical" evidence="1">
    <location>
        <begin position="36"/>
        <end position="58"/>
    </location>
</feature>
<dbReference type="RefSeq" id="WP_234967323.1">
    <property type="nucleotide sequence ID" value="NZ_BAKP01000065.1"/>
</dbReference>
<proteinExistence type="predicted"/>
<organism evidence="2 3">
    <name type="scientific">Prevotella scopos JCM 17725</name>
    <dbReference type="NCBI Taxonomy" id="1236518"/>
    <lineage>
        <taxon>Bacteria</taxon>
        <taxon>Pseudomonadati</taxon>
        <taxon>Bacteroidota</taxon>
        <taxon>Bacteroidia</taxon>
        <taxon>Bacteroidales</taxon>
        <taxon>Prevotellaceae</taxon>
        <taxon>Prevotella</taxon>
    </lineage>
</organism>
<name>A0AAX2F7I1_9BACT</name>
<evidence type="ECO:0000313" key="2">
    <source>
        <dbReference type="EMBL" id="SHG19122.1"/>
    </source>
</evidence>
<feature type="transmembrane region" description="Helical" evidence="1">
    <location>
        <begin position="70"/>
        <end position="96"/>
    </location>
</feature>
<dbReference type="AlphaFoldDB" id="A0AAX2F7I1"/>
<dbReference type="EMBL" id="FQWA01000052">
    <property type="protein sequence ID" value="SHG19122.1"/>
    <property type="molecule type" value="Genomic_DNA"/>
</dbReference>
<keyword evidence="1" id="KW-1133">Transmembrane helix</keyword>
<keyword evidence="1" id="KW-0812">Transmembrane</keyword>
<comment type="caution">
    <text evidence="2">The sequence shown here is derived from an EMBL/GenBank/DDBJ whole genome shotgun (WGS) entry which is preliminary data.</text>
</comment>
<evidence type="ECO:0000313" key="3">
    <source>
        <dbReference type="Proteomes" id="UP000184105"/>
    </source>
</evidence>
<gene>
    <name evidence="2" type="ORF">SAMN05444364_1528</name>
</gene>
<accession>A0AAX2F7I1</accession>